<dbReference type="GO" id="GO:0004018">
    <property type="term" value="F:N6-(1,2-dicarboxyethyl)AMP AMP-lyase (fumarate-forming) activity"/>
    <property type="evidence" value="ECO:0007669"/>
    <property type="project" value="UniProtKB-UniRule"/>
</dbReference>
<gene>
    <name evidence="5" type="ORF">CAY53_09175</name>
</gene>
<keyword evidence="6" id="KW-1185">Reference proteome</keyword>
<dbReference type="PRINTS" id="PR00149">
    <property type="entry name" value="FUMRATELYASE"/>
</dbReference>
<accession>A0A2L1GPL4</accession>
<dbReference type="SMART" id="SM00998">
    <property type="entry name" value="ADSL_C"/>
    <property type="match status" value="1"/>
</dbReference>
<dbReference type="PANTHER" id="PTHR43172">
    <property type="entry name" value="ADENYLOSUCCINATE LYASE"/>
    <property type="match status" value="1"/>
</dbReference>
<comment type="pathway">
    <text evidence="3">Purine metabolism; AMP biosynthesis via de novo pathway; AMP from IMP: step 2/2.</text>
</comment>
<evidence type="ECO:0000259" key="4">
    <source>
        <dbReference type="SMART" id="SM00998"/>
    </source>
</evidence>
<reference evidence="5 6" key="1">
    <citation type="journal article" date="2018" name="MBio">
        <title>Insights into the evolution of host association through the isolation and characterization of a novel human periodontal pathobiont, Desulfobulbus oralis.</title>
        <authorList>
            <person name="Cross K.L."/>
            <person name="Chirania P."/>
            <person name="Xiong W."/>
            <person name="Beall C.J."/>
            <person name="Elkins J.G."/>
            <person name="Giannone R.J."/>
            <person name="Griffen A.L."/>
            <person name="Guss A.M."/>
            <person name="Hettich R.L."/>
            <person name="Joshi S.S."/>
            <person name="Mokrzan E.M."/>
            <person name="Martin R.K."/>
            <person name="Zhulin I.B."/>
            <person name="Leys E.J."/>
            <person name="Podar M."/>
        </authorList>
    </citation>
    <scope>NUCLEOTIDE SEQUENCE [LARGE SCALE GENOMIC DNA]</scope>
    <source>
        <strain evidence="5 6">ORNL</strain>
    </source>
</reference>
<evidence type="ECO:0000256" key="2">
    <source>
        <dbReference type="NCBIfam" id="TIGR00928"/>
    </source>
</evidence>
<dbReference type="Proteomes" id="UP000239867">
    <property type="component" value="Chromosome"/>
</dbReference>
<evidence type="ECO:0000256" key="3">
    <source>
        <dbReference type="RuleBase" id="RU361172"/>
    </source>
</evidence>
<dbReference type="InterPro" id="IPR020557">
    <property type="entry name" value="Fumarate_lyase_CS"/>
</dbReference>
<dbReference type="Pfam" id="PF00206">
    <property type="entry name" value="Lyase_1"/>
    <property type="match status" value="1"/>
</dbReference>
<dbReference type="OrthoDB" id="9768878at2"/>
<dbReference type="GO" id="GO:0070626">
    <property type="term" value="F:(S)-2-(5-amino-1-(5-phospho-D-ribosyl)imidazole-4-carboxamido) succinate lyase (fumarate-forming) activity"/>
    <property type="evidence" value="ECO:0007669"/>
    <property type="project" value="TreeGrafter"/>
</dbReference>
<dbReference type="GO" id="GO:0005829">
    <property type="term" value="C:cytosol"/>
    <property type="evidence" value="ECO:0007669"/>
    <property type="project" value="TreeGrafter"/>
</dbReference>
<dbReference type="Gene3D" id="1.10.275.60">
    <property type="match status" value="1"/>
</dbReference>
<dbReference type="GO" id="GO:0044208">
    <property type="term" value="P:'de novo' AMP biosynthetic process"/>
    <property type="evidence" value="ECO:0007669"/>
    <property type="project" value="UniProtKB-UniPathway"/>
</dbReference>
<dbReference type="Pfam" id="PF10397">
    <property type="entry name" value="ADSL_C"/>
    <property type="match status" value="1"/>
</dbReference>
<comment type="pathway">
    <text evidence="3">Purine metabolism; IMP biosynthesis via de novo pathway; 5-amino-1-(5-phospho-D-ribosyl)imidazole-4-carboxamide from 5-amino-1-(5-phospho-D-ribosyl)imidazole-4-carboxylate: step 2/2.</text>
</comment>
<comment type="catalytic activity">
    <reaction evidence="3">
        <text>(2S)-2-[5-amino-1-(5-phospho-beta-D-ribosyl)imidazole-4-carboxamido]succinate = 5-amino-1-(5-phospho-beta-D-ribosyl)imidazole-4-carboxamide + fumarate</text>
        <dbReference type="Rhea" id="RHEA:23920"/>
        <dbReference type="ChEBI" id="CHEBI:29806"/>
        <dbReference type="ChEBI" id="CHEBI:58443"/>
        <dbReference type="ChEBI" id="CHEBI:58475"/>
        <dbReference type="EC" id="4.3.2.2"/>
    </reaction>
</comment>
<sequence>MERNRDIYQEPLVSRYTSREMQRLFSERYKFTHWRQCWIALAEAQHEMGLTAVSAEMVAQMKAHADDINFEVAETKEKEIRHDVMAHVFAYGQQCPLAEPIIHLGATSQFVVCNTDLMVQREAMQLIRAALLRAIANLAAFARKYAGLPTLGYTHYQAAQPVTVGKRTTLYIQDLLMDLDAIEHWQHQLKARGVKGTVGTQATFLELFAGDHEKVRELDRRVAVKLGFEQSFAVTGQTYPRKWDMKTAETLAGIGVSAHKFAVDLRLLANLKVQEEPFESKQVGSSAMAYKRNPMRAERTCGLARKLMNLPVNFAATAGSQWFERTLDDSAIRRMDIAQAFLLADAVLRLYINISDHMVVYPKQIERHLQEELPFMATEKILMACVARGESRQTMHELIREHSVAAAREVKQNGRDNDLLQRLGEDERVPFTTAELKKLLTDYISFTGRAEAQTHEFLDEIVAPVLQTHAGEFEHRDVTLEV</sequence>
<dbReference type="InterPro" id="IPR022761">
    <property type="entry name" value="Fumarate_lyase_N"/>
</dbReference>
<dbReference type="RefSeq" id="WP_104936866.1">
    <property type="nucleotide sequence ID" value="NZ_CP021255.1"/>
</dbReference>
<dbReference type="KEGG" id="deo:CAY53_09175"/>
<keyword evidence="1 3" id="KW-0456">Lyase</keyword>
<dbReference type="Gene3D" id="1.10.40.30">
    <property type="entry name" value="Fumarase/aspartase (C-terminal domain)"/>
    <property type="match status" value="1"/>
</dbReference>
<evidence type="ECO:0000256" key="1">
    <source>
        <dbReference type="ARBA" id="ARBA00023239"/>
    </source>
</evidence>
<evidence type="ECO:0000313" key="6">
    <source>
        <dbReference type="Proteomes" id="UP000239867"/>
    </source>
</evidence>
<dbReference type="EMBL" id="CP021255">
    <property type="protein sequence ID" value="AVD71620.1"/>
    <property type="molecule type" value="Genomic_DNA"/>
</dbReference>
<dbReference type="EC" id="4.3.2.2" evidence="2 3"/>
<dbReference type="Gene3D" id="1.20.200.10">
    <property type="entry name" value="Fumarase/aspartase (Central domain)"/>
    <property type="match status" value="1"/>
</dbReference>
<evidence type="ECO:0000313" key="5">
    <source>
        <dbReference type="EMBL" id="AVD71620.1"/>
    </source>
</evidence>
<dbReference type="SUPFAM" id="SSF48557">
    <property type="entry name" value="L-aspartase-like"/>
    <property type="match status" value="1"/>
</dbReference>
<dbReference type="CDD" id="cd03302">
    <property type="entry name" value="Adenylsuccinate_lyase_2"/>
    <property type="match status" value="1"/>
</dbReference>
<protein>
    <recommendedName>
        <fullName evidence="2 3">Adenylosuccinate lyase</fullName>
        <shortName evidence="3">ASL</shortName>
        <ecNumber evidence="2 3">4.3.2.2</ecNumber>
    </recommendedName>
    <alternativeName>
        <fullName evidence="3">Adenylosuccinase</fullName>
    </alternativeName>
</protein>
<dbReference type="InterPro" id="IPR008948">
    <property type="entry name" value="L-Aspartase-like"/>
</dbReference>
<comment type="catalytic activity">
    <reaction evidence="3">
        <text>N(6)-(1,2-dicarboxyethyl)-AMP = fumarate + AMP</text>
        <dbReference type="Rhea" id="RHEA:16853"/>
        <dbReference type="ChEBI" id="CHEBI:29806"/>
        <dbReference type="ChEBI" id="CHEBI:57567"/>
        <dbReference type="ChEBI" id="CHEBI:456215"/>
        <dbReference type="EC" id="4.3.2.2"/>
    </reaction>
</comment>
<name>A0A2L1GPL4_9BACT</name>
<dbReference type="PANTHER" id="PTHR43172:SF1">
    <property type="entry name" value="ADENYLOSUCCINATE LYASE"/>
    <property type="match status" value="1"/>
</dbReference>
<comment type="similarity">
    <text evidence="3">Belongs to the lyase 1 family. Adenylosuccinate lyase subfamily.</text>
</comment>
<dbReference type="AlphaFoldDB" id="A0A2L1GPL4"/>
<dbReference type="InterPro" id="IPR000362">
    <property type="entry name" value="Fumarate_lyase_fam"/>
</dbReference>
<dbReference type="UniPathway" id="UPA00074">
    <property type="reaction ID" value="UER00132"/>
</dbReference>
<organism evidence="5 6">
    <name type="scientific">Desulfobulbus oralis</name>
    <dbReference type="NCBI Taxonomy" id="1986146"/>
    <lineage>
        <taxon>Bacteria</taxon>
        <taxon>Pseudomonadati</taxon>
        <taxon>Thermodesulfobacteriota</taxon>
        <taxon>Desulfobulbia</taxon>
        <taxon>Desulfobulbales</taxon>
        <taxon>Desulfobulbaceae</taxon>
        <taxon>Desulfobulbus</taxon>
    </lineage>
</organism>
<dbReference type="PROSITE" id="PS00163">
    <property type="entry name" value="FUMARATE_LYASES"/>
    <property type="match status" value="1"/>
</dbReference>
<dbReference type="UniPathway" id="UPA00075">
    <property type="reaction ID" value="UER00336"/>
</dbReference>
<proteinExistence type="inferred from homology"/>
<feature type="domain" description="Adenylosuccinate lyase C-terminal" evidence="4">
    <location>
        <begin position="373"/>
        <end position="458"/>
    </location>
</feature>
<dbReference type="InterPro" id="IPR019468">
    <property type="entry name" value="AdenyloSucc_lyase_C"/>
</dbReference>
<dbReference type="InterPro" id="IPR004769">
    <property type="entry name" value="Pur_lyase"/>
</dbReference>
<keyword evidence="3" id="KW-0658">Purine biosynthesis</keyword>
<dbReference type="GO" id="GO:0006189">
    <property type="term" value="P:'de novo' IMP biosynthetic process"/>
    <property type="evidence" value="ECO:0007669"/>
    <property type="project" value="UniProtKB-UniPathway"/>
</dbReference>
<dbReference type="NCBIfam" id="TIGR00928">
    <property type="entry name" value="purB"/>
    <property type="match status" value="1"/>
</dbReference>